<dbReference type="Gramene" id="ONK77697">
    <property type="protein sequence ID" value="ONK77697"/>
    <property type="gene ID" value="A4U43_C02F9580"/>
</dbReference>
<dbReference type="AlphaFoldDB" id="A0A5P1FJW8"/>
<dbReference type="InterPro" id="IPR007197">
    <property type="entry name" value="rSAM"/>
</dbReference>
<evidence type="ECO:0000313" key="6">
    <source>
        <dbReference type="EMBL" id="ONK77697.1"/>
    </source>
</evidence>
<sequence>MQRSTFFPVSPSSSFLLHPRKFKPKLPPHQSTGLSPISTLQCPQPVRQNPPPTSAYIHLPFCRHRCHYCDFTIIALGNLSPSPENDPRISNYVHLLLREIQSTRSRPNPHPPLQTLFFGGGTPSLIPPKLLSSVLDVISSKFGISPDAEISIEMDPGTFDKKKLDEIVGLGVNRVSLGVQAFQEEMLRGCGRAHGVKEVEEAVEMVNGCDGLENWSLDLISSLPYQREEMWRESLRRAVEAGPTHVSVYDLQVEKGTKFAHLYTPGEFPLPTETQSADFYRIASETLTNAGYDHYEISSYCKGGYECSHNLAYWQNKPFYGFGLGSTSYVDGVRFSRTKRLKDYTNYVLKLENEEVEKSKNLIVEAKDMAMDVVMLSLRTARGLDMCMFERSYGKELASALYEAFRPYIESGHVIVMNEDRRRLGIEEFEMRKEEVGFLRLSDPDGFLLSNELISIAFGVISP</sequence>
<comment type="similarity">
    <text evidence="1">Belongs to the anaerobic coproporphyrinogen-III oxidase family. HemW subfamily.</text>
</comment>
<dbReference type="InterPro" id="IPR006638">
    <property type="entry name" value="Elp3/MiaA/NifB-like_rSAM"/>
</dbReference>
<keyword evidence="7" id="KW-1185">Reference proteome</keyword>
<dbReference type="Proteomes" id="UP000243459">
    <property type="component" value="Chromosome 2"/>
</dbReference>
<organism evidence="6 7">
    <name type="scientific">Asparagus officinalis</name>
    <name type="common">Garden asparagus</name>
    <dbReference type="NCBI Taxonomy" id="4686"/>
    <lineage>
        <taxon>Eukaryota</taxon>
        <taxon>Viridiplantae</taxon>
        <taxon>Streptophyta</taxon>
        <taxon>Embryophyta</taxon>
        <taxon>Tracheophyta</taxon>
        <taxon>Spermatophyta</taxon>
        <taxon>Magnoliopsida</taxon>
        <taxon>Liliopsida</taxon>
        <taxon>Asparagales</taxon>
        <taxon>Asparagaceae</taxon>
        <taxon>Asparagoideae</taxon>
        <taxon>Asparagus</taxon>
    </lineage>
</organism>
<dbReference type="PANTHER" id="PTHR13932">
    <property type="entry name" value="COPROPORPHYRINIGEN III OXIDASE"/>
    <property type="match status" value="1"/>
</dbReference>
<comment type="function">
    <text evidence="4">May be a heme chaperone, appears to bind heme. Homologous bacterial proteins do not have oxygen-independent coproporphyrinogen-III oxidase activity. Binds 1 [4Fe-4S] cluster. The cluster is coordinated with 3 cysteines and an exchangeable S-adenosyl-L-methionine.</text>
</comment>
<name>A0A5P1FJW8_ASPOF</name>
<dbReference type="PANTHER" id="PTHR13932:SF5">
    <property type="entry name" value="RADICAL S-ADENOSYL METHIONINE DOMAIN-CONTAINING PROTEIN 1, MITOCHONDRIAL"/>
    <property type="match status" value="1"/>
</dbReference>
<evidence type="ECO:0000256" key="3">
    <source>
        <dbReference type="ARBA" id="ARBA00033094"/>
    </source>
</evidence>
<dbReference type="CDD" id="cd01335">
    <property type="entry name" value="Radical_SAM"/>
    <property type="match status" value="1"/>
</dbReference>
<proteinExistence type="inferred from homology"/>
<dbReference type="OMA" id="DPRISNY"/>
<accession>A0A5P1FJW8</accession>
<evidence type="ECO:0000259" key="5">
    <source>
        <dbReference type="PROSITE" id="PS51918"/>
    </source>
</evidence>
<evidence type="ECO:0000313" key="7">
    <source>
        <dbReference type="Proteomes" id="UP000243459"/>
    </source>
</evidence>
<dbReference type="GO" id="GO:0005737">
    <property type="term" value="C:cytoplasm"/>
    <property type="evidence" value="ECO:0007669"/>
    <property type="project" value="InterPro"/>
</dbReference>
<reference evidence="7" key="1">
    <citation type="journal article" date="2017" name="Nat. Commun.">
        <title>The asparagus genome sheds light on the origin and evolution of a young Y chromosome.</title>
        <authorList>
            <person name="Harkess A."/>
            <person name="Zhou J."/>
            <person name="Xu C."/>
            <person name="Bowers J.E."/>
            <person name="Van der Hulst R."/>
            <person name="Ayyampalayam S."/>
            <person name="Mercati F."/>
            <person name="Riccardi P."/>
            <person name="McKain M.R."/>
            <person name="Kakrana A."/>
            <person name="Tang H."/>
            <person name="Ray J."/>
            <person name="Groenendijk J."/>
            <person name="Arikit S."/>
            <person name="Mathioni S.M."/>
            <person name="Nakano M."/>
            <person name="Shan H."/>
            <person name="Telgmann-Rauber A."/>
            <person name="Kanno A."/>
            <person name="Yue Z."/>
            <person name="Chen H."/>
            <person name="Li W."/>
            <person name="Chen Y."/>
            <person name="Xu X."/>
            <person name="Zhang Y."/>
            <person name="Luo S."/>
            <person name="Chen H."/>
            <person name="Gao J."/>
            <person name="Mao Z."/>
            <person name="Pires J.C."/>
            <person name="Luo M."/>
            <person name="Kudrna D."/>
            <person name="Wing R.A."/>
            <person name="Meyers B.C."/>
            <person name="Yi K."/>
            <person name="Kong H."/>
            <person name="Lavrijsen P."/>
            <person name="Sunseri F."/>
            <person name="Falavigna A."/>
            <person name="Ye Y."/>
            <person name="Leebens-Mack J.H."/>
            <person name="Chen G."/>
        </authorList>
    </citation>
    <scope>NUCLEOTIDE SEQUENCE [LARGE SCALE GENOMIC DNA]</scope>
    <source>
        <strain evidence="7">cv. DH0086</strain>
    </source>
</reference>
<dbReference type="SMART" id="SM00729">
    <property type="entry name" value="Elp3"/>
    <property type="match status" value="1"/>
</dbReference>
<evidence type="ECO:0000256" key="2">
    <source>
        <dbReference type="ARBA" id="ARBA00014678"/>
    </source>
</evidence>
<evidence type="ECO:0000256" key="1">
    <source>
        <dbReference type="ARBA" id="ARBA00006100"/>
    </source>
</evidence>
<dbReference type="InterPro" id="IPR058240">
    <property type="entry name" value="rSAM_sf"/>
</dbReference>
<evidence type="ECO:0000256" key="4">
    <source>
        <dbReference type="ARBA" id="ARBA00045130"/>
    </source>
</evidence>
<dbReference type="EMBL" id="CM007382">
    <property type="protein sequence ID" value="ONK77697.1"/>
    <property type="molecule type" value="Genomic_DNA"/>
</dbReference>
<feature type="domain" description="Radical SAM core" evidence="5">
    <location>
        <begin position="47"/>
        <end position="293"/>
    </location>
</feature>
<dbReference type="NCBIfam" id="TIGR00539">
    <property type="entry name" value="hemN_rel"/>
    <property type="match status" value="1"/>
</dbReference>
<dbReference type="GO" id="GO:0051539">
    <property type="term" value="F:4 iron, 4 sulfur cluster binding"/>
    <property type="evidence" value="ECO:0007669"/>
    <property type="project" value="InterPro"/>
</dbReference>
<protein>
    <recommendedName>
        <fullName evidence="2">Radical S-adenosyl methionine domain-containing protein 1, mitochondrial</fullName>
    </recommendedName>
    <alternativeName>
        <fullName evidence="3">Putative heme chaperone</fullName>
    </alternativeName>
</protein>
<gene>
    <name evidence="6" type="ORF">A4U43_C02F9580</name>
</gene>
<dbReference type="Gene3D" id="3.80.30.20">
    <property type="entry name" value="tm_1862 like domain"/>
    <property type="match status" value="1"/>
</dbReference>
<dbReference type="PROSITE" id="PS51918">
    <property type="entry name" value="RADICAL_SAM"/>
    <property type="match status" value="1"/>
</dbReference>
<dbReference type="OrthoDB" id="431409at2759"/>
<dbReference type="Pfam" id="PF04055">
    <property type="entry name" value="Radical_SAM"/>
    <property type="match status" value="1"/>
</dbReference>
<dbReference type="InterPro" id="IPR023404">
    <property type="entry name" value="rSAM_horseshoe"/>
</dbReference>
<dbReference type="SUPFAM" id="SSF102114">
    <property type="entry name" value="Radical SAM enzymes"/>
    <property type="match status" value="1"/>
</dbReference>
<dbReference type="SFLD" id="SFLDS00029">
    <property type="entry name" value="Radical_SAM"/>
    <property type="match status" value="1"/>
</dbReference>
<dbReference type="InterPro" id="IPR004559">
    <property type="entry name" value="HemW-like"/>
</dbReference>
<dbReference type="GO" id="GO:0004109">
    <property type="term" value="F:coproporphyrinogen oxidase activity"/>
    <property type="evidence" value="ECO:0007669"/>
    <property type="project" value="InterPro"/>
</dbReference>
<dbReference type="InterPro" id="IPR034505">
    <property type="entry name" value="Coproporphyrinogen-III_oxidase"/>
</dbReference>
<dbReference type="SFLD" id="SFLDF00562">
    <property type="entry name" value="HemN-like__clustered_with_heat"/>
    <property type="match status" value="1"/>
</dbReference>
<dbReference type="GO" id="GO:0006779">
    <property type="term" value="P:porphyrin-containing compound biosynthetic process"/>
    <property type="evidence" value="ECO:0007669"/>
    <property type="project" value="InterPro"/>
</dbReference>
<dbReference type="SFLD" id="SFLDG01065">
    <property type="entry name" value="anaerobic_coproporphyrinogen-I"/>
    <property type="match status" value="1"/>
</dbReference>